<reference evidence="1" key="1">
    <citation type="submission" date="2019-08" db="EMBL/GenBank/DDBJ databases">
        <authorList>
            <person name="Kucharzyk K."/>
            <person name="Murdoch R.W."/>
            <person name="Higgins S."/>
            <person name="Loffler F."/>
        </authorList>
    </citation>
    <scope>NUCLEOTIDE SEQUENCE</scope>
</reference>
<evidence type="ECO:0000313" key="1">
    <source>
        <dbReference type="EMBL" id="MPM77491.1"/>
    </source>
</evidence>
<dbReference type="EMBL" id="VSSQ01027975">
    <property type="protein sequence ID" value="MPM77491.1"/>
    <property type="molecule type" value="Genomic_DNA"/>
</dbReference>
<comment type="caution">
    <text evidence="1">The sequence shown here is derived from an EMBL/GenBank/DDBJ whole genome shotgun (WGS) entry which is preliminary data.</text>
</comment>
<accession>A0A645CKK8</accession>
<name>A0A645CKK8_9ZZZZ</name>
<protein>
    <submittedName>
        <fullName evidence="1">Uncharacterized protein</fullName>
    </submittedName>
</protein>
<dbReference type="AlphaFoldDB" id="A0A645CKK8"/>
<organism evidence="1">
    <name type="scientific">bioreactor metagenome</name>
    <dbReference type="NCBI Taxonomy" id="1076179"/>
    <lineage>
        <taxon>unclassified sequences</taxon>
        <taxon>metagenomes</taxon>
        <taxon>ecological metagenomes</taxon>
    </lineage>
</organism>
<gene>
    <name evidence="1" type="ORF">SDC9_124494</name>
</gene>
<proteinExistence type="predicted"/>
<sequence length="52" mass="5955">MIIMPQSAENVQNAMVFLLNDTVKTDHLLDAQTTLNADLQIKVNKLFLTYYL</sequence>